<keyword evidence="3" id="KW-1185">Reference proteome</keyword>
<dbReference type="KEGG" id="ppru:FDP22_22460"/>
<dbReference type="OrthoDB" id="9801426at2"/>
<protein>
    <submittedName>
        <fullName evidence="2">Sugar phosphate isomerase/epimerase</fullName>
    </submittedName>
</protein>
<dbReference type="Gene3D" id="3.20.20.150">
    <property type="entry name" value="Divalent-metal-dependent TIM barrel enzymes"/>
    <property type="match status" value="1"/>
</dbReference>
<dbReference type="Pfam" id="PF01261">
    <property type="entry name" value="AP_endonuc_2"/>
    <property type="match status" value="1"/>
</dbReference>
<dbReference type="RefSeq" id="WP_138576920.1">
    <property type="nucleotide sequence ID" value="NZ_CP040821.1"/>
</dbReference>
<keyword evidence="2" id="KW-0413">Isomerase</keyword>
<dbReference type="GO" id="GO:0016853">
    <property type="term" value="F:isomerase activity"/>
    <property type="evidence" value="ECO:0007669"/>
    <property type="project" value="UniProtKB-KW"/>
</dbReference>
<dbReference type="Proteomes" id="UP000305888">
    <property type="component" value="Plasmid pD4M1C"/>
</dbReference>
<dbReference type="InterPro" id="IPR036237">
    <property type="entry name" value="Xyl_isomerase-like_sf"/>
</dbReference>
<proteinExistence type="predicted"/>
<reference evidence="2 3" key="1">
    <citation type="submission" date="2019-06" db="EMBL/GenBank/DDBJ databases">
        <title>Genome sequence of Rhodobacteraceae bacterium D4M1.</title>
        <authorList>
            <person name="Cao J."/>
        </authorList>
    </citation>
    <scope>NUCLEOTIDE SEQUENCE [LARGE SCALE GENOMIC DNA]</scope>
    <source>
        <strain evidence="2 3">D4M1</strain>
        <plasmid evidence="3">pd4m1c</plasmid>
    </source>
</reference>
<name>A0A5B8FJN3_9RHOB</name>
<geneLocation type="plasmid" evidence="3">
    <name>pd4m1c</name>
</geneLocation>
<evidence type="ECO:0000259" key="1">
    <source>
        <dbReference type="Pfam" id="PF01261"/>
    </source>
</evidence>
<gene>
    <name evidence="2" type="ORF">FDP22_22460</name>
</gene>
<evidence type="ECO:0000313" key="3">
    <source>
        <dbReference type="Proteomes" id="UP000305888"/>
    </source>
</evidence>
<dbReference type="PANTHER" id="PTHR12110">
    <property type="entry name" value="HYDROXYPYRUVATE ISOMERASE"/>
    <property type="match status" value="1"/>
</dbReference>
<dbReference type="EMBL" id="CP040821">
    <property type="protein sequence ID" value="QDL94637.1"/>
    <property type="molecule type" value="Genomic_DNA"/>
</dbReference>
<accession>A0A5B8FJN3</accession>
<dbReference type="PANTHER" id="PTHR12110:SF21">
    <property type="entry name" value="XYLOSE ISOMERASE-LIKE TIM BARREL DOMAIN-CONTAINING PROTEIN"/>
    <property type="match status" value="1"/>
</dbReference>
<dbReference type="InterPro" id="IPR013022">
    <property type="entry name" value="Xyl_isomerase-like_TIM-brl"/>
</dbReference>
<dbReference type="SUPFAM" id="SSF51658">
    <property type="entry name" value="Xylose isomerase-like"/>
    <property type="match status" value="1"/>
</dbReference>
<sequence>MPELSMCNELLAAEGRGLAEQCAVARALGYMGLELAPGTLGPAPDRLSPAETAAIARTVADHGLVVTGLHWLLAPFPRLSITAPGVAEETRDTLLRLVDLCAALGGRVMVHGSPGQRVPPAGEAPADTFARVADFFRPVAAHAAAAGLTYCIEPLSRAETPFINRVAEGAALAGAVESPAFRTMIDISAAGAAEAEPVAELIRRWLPGGMIGHVQANDSNRGAPGTGADPFGAIVRALRDCGWAAPIAVEPFTTVIDAPVTLAIGAATLRSAWEAAA</sequence>
<keyword evidence="2" id="KW-0614">Plasmid</keyword>
<dbReference type="AlphaFoldDB" id="A0A5B8FJN3"/>
<dbReference type="InterPro" id="IPR050312">
    <property type="entry name" value="IolE/XylAMocC-like"/>
</dbReference>
<organism evidence="2 3">
    <name type="scientific">Paroceanicella profunda</name>
    <dbReference type="NCBI Taxonomy" id="2579971"/>
    <lineage>
        <taxon>Bacteria</taxon>
        <taxon>Pseudomonadati</taxon>
        <taxon>Pseudomonadota</taxon>
        <taxon>Alphaproteobacteria</taxon>
        <taxon>Rhodobacterales</taxon>
        <taxon>Paracoccaceae</taxon>
        <taxon>Paroceanicella</taxon>
    </lineage>
</organism>
<feature type="domain" description="Xylose isomerase-like TIM barrel" evidence="1">
    <location>
        <begin position="23"/>
        <end position="257"/>
    </location>
</feature>
<evidence type="ECO:0000313" key="2">
    <source>
        <dbReference type="EMBL" id="QDL94637.1"/>
    </source>
</evidence>